<evidence type="ECO:0000313" key="3">
    <source>
        <dbReference type="Proteomes" id="UP000321577"/>
    </source>
</evidence>
<reference evidence="2 3" key="1">
    <citation type="submission" date="2019-07" db="EMBL/GenBank/DDBJ databases">
        <title>Whole genome shotgun sequence of Brevifollis gellanilyticus NBRC 108608.</title>
        <authorList>
            <person name="Hosoyama A."/>
            <person name="Uohara A."/>
            <person name="Ohji S."/>
            <person name="Ichikawa N."/>
        </authorList>
    </citation>
    <scope>NUCLEOTIDE SEQUENCE [LARGE SCALE GENOMIC DNA]</scope>
    <source>
        <strain evidence="2 3">NBRC 108608</strain>
    </source>
</reference>
<name>A0A512M344_9BACT</name>
<dbReference type="SUPFAM" id="SSF51726">
    <property type="entry name" value="UROD/MetE-like"/>
    <property type="match status" value="1"/>
</dbReference>
<protein>
    <submittedName>
        <fullName evidence="2">5-methyltetrahydropteroyltriglutamate--homocysteine methyltransferase</fullName>
    </submittedName>
</protein>
<dbReference type="Proteomes" id="UP000321577">
    <property type="component" value="Unassembled WGS sequence"/>
</dbReference>
<dbReference type="GO" id="GO:0008270">
    <property type="term" value="F:zinc ion binding"/>
    <property type="evidence" value="ECO:0007669"/>
    <property type="project" value="InterPro"/>
</dbReference>
<dbReference type="PANTHER" id="PTHR43844:SF2">
    <property type="entry name" value="SYNTHASE, VITAMIN-B12 INDEPENDENT, PUTATIVE (AFU_ORTHOLOGUE AFUA_3G12060)-RELATED"/>
    <property type="match status" value="1"/>
</dbReference>
<dbReference type="InterPro" id="IPR002629">
    <property type="entry name" value="Met_Synth_C/arc"/>
</dbReference>
<keyword evidence="3" id="KW-1185">Reference proteome</keyword>
<keyword evidence="2" id="KW-0489">Methyltransferase</keyword>
<sequence>MQAFAAGQISAENMERHFDAAVADTISRQEEAGDTLLTDGEQAKPSFVTYPLSGLTNLAGHGVVIPFADGHTRQLPCLTSGPFRYGIYAGSYLPRARKHTGQALKQAVISASALSLLYPAQEIDGYSRDQFINDLIEGAVADIRSCFDQGAAKVQNDFTEARLAIKLDPSKGLLKQFIDLNNEVLGRFSADERQKIGVHVCPGADHDSTHSADVPYSELIPLLMTMNAGNFYLQMASEREPEAALRVVADHLQDHQRIFVGVIDVNDERVESSAVVRDRVLMAARYLPVSQLGTCDDCGFSPFGDDIVTARDTAFAKITARVQGTQMARDQLA</sequence>
<organism evidence="2 3">
    <name type="scientific">Brevifollis gellanilyticus</name>
    <dbReference type="NCBI Taxonomy" id="748831"/>
    <lineage>
        <taxon>Bacteria</taxon>
        <taxon>Pseudomonadati</taxon>
        <taxon>Verrucomicrobiota</taxon>
        <taxon>Verrucomicrobiia</taxon>
        <taxon>Verrucomicrobiales</taxon>
        <taxon>Verrucomicrobiaceae</taxon>
    </lineage>
</organism>
<dbReference type="EMBL" id="BKAG01000002">
    <property type="protein sequence ID" value="GEP41152.1"/>
    <property type="molecule type" value="Genomic_DNA"/>
</dbReference>
<dbReference type="Gene3D" id="3.20.20.210">
    <property type="match status" value="1"/>
</dbReference>
<dbReference type="GO" id="GO:0003871">
    <property type="term" value="F:5-methyltetrahydropteroyltriglutamate-homocysteine S-methyltransferase activity"/>
    <property type="evidence" value="ECO:0007669"/>
    <property type="project" value="InterPro"/>
</dbReference>
<accession>A0A512M344</accession>
<dbReference type="GO" id="GO:0009086">
    <property type="term" value="P:methionine biosynthetic process"/>
    <property type="evidence" value="ECO:0007669"/>
    <property type="project" value="InterPro"/>
</dbReference>
<keyword evidence="2" id="KW-0808">Transferase</keyword>
<evidence type="ECO:0000259" key="1">
    <source>
        <dbReference type="Pfam" id="PF01717"/>
    </source>
</evidence>
<dbReference type="Pfam" id="PF01717">
    <property type="entry name" value="Meth_synt_2"/>
    <property type="match status" value="1"/>
</dbReference>
<dbReference type="AlphaFoldDB" id="A0A512M344"/>
<dbReference type="InterPro" id="IPR038071">
    <property type="entry name" value="UROD/MetE-like_sf"/>
</dbReference>
<feature type="domain" description="Cobalamin-independent methionine synthase MetE C-terminal/archaeal" evidence="1">
    <location>
        <begin position="209"/>
        <end position="301"/>
    </location>
</feature>
<evidence type="ECO:0000313" key="2">
    <source>
        <dbReference type="EMBL" id="GEP41152.1"/>
    </source>
</evidence>
<proteinExistence type="predicted"/>
<gene>
    <name evidence="2" type="primary">metE_1</name>
    <name evidence="2" type="ORF">BGE01nite_04430</name>
</gene>
<dbReference type="PANTHER" id="PTHR43844">
    <property type="entry name" value="METHIONINE SYNTHASE"/>
    <property type="match status" value="1"/>
</dbReference>
<comment type="caution">
    <text evidence="2">The sequence shown here is derived from an EMBL/GenBank/DDBJ whole genome shotgun (WGS) entry which is preliminary data.</text>
</comment>
<dbReference type="GO" id="GO:0032259">
    <property type="term" value="P:methylation"/>
    <property type="evidence" value="ECO:0007669"/>
    <property type="project" value="UniProtKB-KW"/>
</dbReference>